<dbReference type="Proteomes" id="UP000008867">
    <property type="component" value="Chromosome 17"/>
</dbReference>
<dbReference type="GO" id="GO:0003677">
    <property type="term" value="F:DNA binding"/>
    <property type="evidence" value="ECO:0007669"/>
    <property type="project" value="TreeGrafter"/>
</dbReference>
<protein>
    <submittedName>
        <fullName evidence="3">Related to transposase</fullName>
    </submittedName>
</protein>
<reference evidence="3 4" key="1">
    <citation type="journal article" date="2010" name="Science">
        <title>Pathogenicity determinants in smut fungi revealed by genome comparison.</title>
        <authorList>
            <person name="Schirawski J."/>
            <person name="Mannhaupt G."/>
            <person name="Muench K."/>
            <person name="Brefort T."/>
            <person name="Schipper K."/>
            <person name="Doehlemann G."/>
            <person name="Di Stasio M."/>
            <person name="Roessel N."/>
            <person name="Mendoza-Mendoza A."/>
            <person name="Pester D."/>
            <person name="Mueller O."/>
            <person name="Winterberg B."/>
            <person name="Meyer E."/>
            <person name="Ghareeb H."/>
            <person name="Wollenberg T."/>
            <person name="Muensterkoetter M."/>
            <person name="Wong P."/>
            <person name="Walter M."/>
            <person name="Stukenbrock E."/>
            <person name="Gueldener U."/>
            <person name="Kahmann R."/>
        </authorList>
    </citation>
    <scope>NUCLEOTIDE SEQUENCE [LARGE SCALE GENOMIC DNA]</scope>
    <source>
        <strain evidence="4">SRZ2</strain>
    </source>
</reference>
<dbReference type="AlphaFoldDB" id="E6ZR30"/>
<dbReference type="InterPro" id="IPR004875">
    <property type="entry name" value="DDE_SF_endonuclease_dom"/>
</dbReference>
<dbReference type="EMBL" id="FQ311438">
    <property type="protein sequence ID" value="CBQ69687.1"/>
    <property type="molecule type" value="Genomic_DNA"/>
</dbReference>
<dbReference type="Pfam" id="PF03184">
    <property type="entry name" value="DDE_1"/>
    <property type="match status" value="1"/>
</dbReference>
<evidence type="ECO:0000313" key="4">
    <source>
        <dbReference type="Proteomes" id="UP000008867"/>
    </source>
</evidence>
<evidence type="ECO:0000259" key="2">
    <source>
        <dbReference type="Pfam" id="PF03184"/>
    </source>
</evidence>
<sequence length="476" mass="51866">MTCSVPGRILPAEPSRNWLQSFLIRHPSIRAHWSRCLDNQRLTGAREDVIRQWFTSLSEIMRNFGITSTNVFNMDETSFMFGQAGSERIIIPSRDPASRFKAQPGTRELATVIECIGSGGQVLPPLIITKGVRHTVGEHRRMEGVPASWHFTKSSNGWTNNELAVKWLETIFDPSMRLSTRSEYRLLVINGHGSHLTLVFCDAAWSRQIIPLVLPAHATHIMQPLDVSIYAQAREKVLTQSAARKAFSDSGISINPSPEKVLRRLAGCSTAAGASRTPRQEPAVPSSGSAFNAALDATLDAHAQEPGSRNARALKRTLLEANATAQTSIAVLEAKVVILQAQHDRKSKTSAKLGRKCAGGDMRVLTKDRIITREEAERALAEKEASTSRNAGGNRQDEEEEVVAAPSAAVDDCDNASEDDDEALLVSPSTPSPPPTHSLLDELDDSEPLSTVDDDDPGGFGFFDTLPQAGPSRTKH</sequence>
<dbReference type="OrthoDB" id="2556734at2759"/>
<dbReference type="HOGENOM" id="CLU_013929_21_0_1"/>
<dbReference type="PANTHER" id="PTHR19303">
    <property type="entry name" value="TRANSPOSON"/>
    <property type="match status" value="1"/>
</dbReference>
<name>E6ZR30_SPORE</name>
<evidence type="ECO:0000256" key="1">
    <source>
        <dbReference type="SAM" id="MobiDB-lite"/>
    </source>
</evidence>
<feature type="region of interest" description="Disordered" evidence="1">
    <location>
        <begin position="378"/>
        <end position="476"/>
    </location>
</feature>
<accession>E6ZR30</accession>
<feature type="compositionally biased region" description="Acidic residues" evidence="1">
    <location>
        <begin position="411"/>
        <end position="423"/>
    </location>
</feature>
<feature type="domain" description="DDE-1" evidence="2">
    <location>
        <begin position="107"/>
        <end position="240"/>
    </location>
</feature>
<gene>
    <name evidence="3" type="ORF">sr15606</name>
</gene>
<evidence type="ECO:0000313" key="3">
    <source>
        <dbReference type="EMBL" id="CBQ69687.1"/>
    </source>
</evidence>
<feature type="compositionally biased region" description="Acidic residues" evidence="1">
    <location>
        <begin position="441"/>
        <end position="457"/>
    </location>
</feature>
<organism evidence="3 4">
    <name type="scientific">Sporisorium reilianum (strain SRZ2)</name>
    <name type="common">Maize head smut fungus</name>
    <dbReference type="NCBI Taxonomy" id="999809"/>
    <lineage>
        <taxon>Eukaryota</taxon>
        <taxon>Fungi</taxon>
        <taxon>Dikarya</taxon>
        <taxon>Basidiomycota</taxon>
        <taxon>Ustilaginomycotina</taxon>
        <taxon>Ustilaginomycetes</taxon>
        <taxon>Ustilaginales</taxon>
        <taxon>Ustilaginaceae</taxon>
        <taxon>Sporisorium</taxon>
    </lineage>
</organism>
<keyword evidence="4" id="KW-1185">Reference proteome</keyword>
<proteinExistence type="predicted"/>
<dbReference type="eggNOG" id="KOG3105">
    <property type="taxonomic scope" value="Eukaryota"/>
</dbReference>
<dbReference type="GO" id="GO:0005634">
    <property type="term" value="C:nucleus"/>
    <property type="evidence" value="ECO:0007669"/>
    <property type="project" value="TreeGrafter"/>
</dbReference>
<dbReference type="VEuPathDB" id="FungiDB:sr15606"/>
<dbReference type="PANTHER" id="PTHR19303:SF74">
    <property type="entry name" value="POGO TRANSPOSABLE ELEMENT WITH KRAB DOMAIN"/>
    <property type="match status" value="1"/>
</dbReference>
<dbReference type="InterPro" id="IPR050863">
    <property type="entry name" value="CenT-Element_Derived"/>
</dbReference>